<name>A0ABP0KCE0_9DINO</name>
<keyword evidence="2" id="KW-1185">Reference proteome</keyword>
<dbReference type="Proteomes" id="UP001642464">
    <property type="component" value="Unassembled WGS sequence"/>
</dbReference>
<evidence type="ECO:0000313" key="1">
    <source>
        <dbReference type="EMBL" id="CAK9024229.1"/>
    </source>
</evidence>
<organism evidence="1 2">
    <name type="scientific">Durusdinium trenchii</name>
    <dbReference type="NCBI Taxonomy" id="1381693"/>
    <lineage>
        <taxon>Eukaryota</taxon>
        <taxon>Sar</taxon>
        <taxon>Alveolata</taxon>
        <taxon>Dinophyceae</taxon>
        <taxon>Suessiales</taxon>
        <taxon>Symbiodiniaceae</taxon>
        <taxon>Durusdinium</taxon>
    </lineage>
</organism>
<sequence length="54" mass="5804">MPQPLSVALLRMSAAIIEETRDAVQQHGERLQVLGAEDQHLFEPGSCDAASSAE</sequence>
<accession>A0ABP0KCE0</accession>
<comment type="caution">
    <text evidence="1">The sequence shown here is derived from an EMBL/GenBank/DDBJ whole genome shotgun (WGS) entry which is preliminary data.</text>
</comment>
<protein>
    <submittedName>
        <fullName evidence="1">Uncharacterized protein</fullName>
    </submittedName>
</protein>
<gene>
    <name evidence="1" type="ORF">SCF082_LOCUS16536</name>
</gene>
<proteinExistence type="predicted"/>
<reference evidence="1 2" key="1">
    <citation type="submission" date="2024-02" db="EMBL/GenBank/DDBJ databases">
        <authorList>
            <person name="Chen Y."/>
            <person name="Shah S."/>
            <person name="Dougan E. K."/>
            <person name="Thang M."/>
            <person name="Chan C."/>
        </authorList>
    </citation>
    <scope>NUCLEOTIDE SEQUENCE [LARGE SCALE GENOMIC DNA]</scope>
</reference>
<dbReference type="EMBL" id="CAXAMM010010780">
    <property type="protein sequence ID" value="CAK9024229.1"/>
    <property type="molecule type" value="Genomic_DNA"/>
</dbReference>
<evidence type="ECO:0000313" key="2">
    <source>
        <dbReference type="Proteomes" id="UP001642464"/>
    </source>
</evidence>